<protein>
    <submittedName>
        <fullName evidence="1">Uncharacterized protein</fullName>
    </submittedName>
</protein>
<gene>
    <name evidence="1" type="ORF">CQA43_06305</name>
</gene>
<comment type="caution">
    <text evidence="1">The sequence shown here is derived from an EMBL/GenBank/DDBJ whole genome shotgun (WGS) entry which is preliminary data.</text>
</comment>
<dbReference type="EMBL" id="NXLS01000006">
    <property type="protein sequence ID" value="RDU62508.1"/>
    <property type="molecule type" value="Genomic_DNA"/>
</dbReference>
<accession>A0A3D8IBM7</accession>
<reference evidence="1 2" key="1">
    <citation type="submission" date="2018-04" db="EMBL/GenBank/DDBJ databases">
        <title>Novel Campyloabacter and Helicobacter Species and Strains.</title>
        <authorList>
            <person name="Mannion A.J."/>
            <person name="Shen Z."/>
            <person name="Fox J.G."/>
        </authorList>
    </citation>
    <scope>NUCLEOTIDE SEQUENCE [LARGE SCALE GENOMIC DNA]</scope>
    <source>
        <strain evidence="1 2">MIT 99-5101</strain>
    </source>
</reference>
<dbReference type="Proteomes" id="UP000256650">
    <property type="component" value="Unassembled WGS sequence"/>
</dbReference>
<evidence type="ECO:0000313" key="2">
    <source>
        <dbReference type="Proteomes" id="UP000256650"/>
    </source>
</evidence>
<evidence type="ECO:0000313" key="1">
    <source>
        <dbReference type="EMBL" id="RDU62508.1"/>
    </source>
</evidence>
<organism evidence="1 2">
    <name type="scientific">Helicobacter ganmani</name>
    <dbReference type="NCBI Taxonomy" id="60246"/>
    <lineage>
        <taxon>Bacteria</taxon>
        <taxon>Pseudomonadati</taxon>
        <taxon>Campylobacterota</taxon>
        <taxon>Epsilonproteobacteria</taxon>
        <taxon>Campylobacterales</taxon>
        <taxon>Helicobacteraceae</taxon>
        <taxon>Helicobacter</taxon>
    </lineage>
</organism>
<sequence>MKNFSLFTFDLLFCFIISSSQRDELRDKLDTMLSLGFLQRKAFHPLLLCLRTLSVSKFFEIIVNTSGHFPKFLFNPLKYPILLFARKMPC</sequence>
<proteinExistence type="predicted"/>
<name>A0A3D8IBM7_9HELI</name>
<dbReference type="AlphaFoldDB" id="A0A3D8IBM7"/>
<keyword evidence="2" id="KW-1185">Reference proteome</keyword>